<dbReference type="GO" id="GO:0048511">
    <property type="term" value="P:rhythmic process"/>
    <property type="evidence" value="ECO:0007669"/>
    <property type="project" value="UniProtKB-KW"/>
</dbReference>
<evidence type="ECO:0000256" key="5">
    <source>
        <dbReference type="SAM" id="MobiDB-lite"/>
    </source>
</evidence>
<accession>A0AAD9ZVS2</accession>
<evidence type="ECO:0000256" key="4">
    <source>
        <dbReference type="ARBA" id="ARBA00023242"/>
    </source>
</evidence>
<evidence type="ECO:0000259" key="6">
    <source>
        <dbReference type="Pfam" id="PF07011"/>
    </source>
</evidence>
<evidence type="ECO:0000256" key="3">
    <source>
        <dbReference type="ARBA" id="ARBA00023108"/>
    </source>
</evidence>
<dbReference type="PANTHER" id="PTHR33469:SF1">
    <property type="entry name" value="PROTEIN ELF4-LIKE 1"/>
    <property type="match status" value="1"/>
</dbReference>
<feature type="region of interest" description="Disordered" evidence="5">
    <location>
        <begin position="46"/>
        <end position="104"/>
    </location>
</feature>
<comment type="similarity">
    <text evidence="2">Belongs to the EARLY FLOWERING 4 family.</text>
</comment>
<sequence length="104" mass="11406">MIPENIASNVSLIYEINGNISKVISIYSDLSLNFADMVSQRCRKRRTTEMNNNNINGSVKSFVRPPIPFEMRPSSRRRQGGGQSASVGPNPREAATAAPPPMSI</sequence>
<dbReference type="GO" id="GO:0005634">
    <property type="term" value="C:nucleus"/>
    <property type="evidence" value="ECO:0007669"/>
    <property type="project" value="UniProtKB-SubCell"/>
</dbReference>
<dbReference type="EMBL" id="JANJYJ010000008">
    <property type="protein sequence ID" value="KAK3193791.1"/>
    <property type="molecule type" value="Genomic_DNA"/>
</dbReference>
<evidence type="ECO:0000313" key="8">
    <source>
        <dbReference type="Proteomes" id="UP001281410"/>
    </source>
</evidence>
<evidence type="ECO:0000256" key="1">
    <source>
        <dbReference type="ARBA" id="ARBA00004123"/>
    </source>
</evidence>
<feature type="domain" description="Protein EARLY FLOWERING 4" evidence="6">
    <location>
        <begin position="2"/>
        <end position="42"/>
    </location>
</feature>
<dbReference type="Pfam" id="PF07011">
    <property type="entry name" value="Elf4"/>
    <property type="match status" value="1"/>
</dbReference>
<protein>
    <recommendedName>
        <fullName evidence="6">Protein EARLY FLOWERING 4 domain-containing protein</fullName>
    </recommendedName>
</protein>
<organism evidence="7 8">
    <name type="scientific">Dipteronia sinensis</name>
    <dbReference type="NCBI Taxonomy" id="43782"/>
    <lineage>
        <taxon>Eukaryota</taxon>
        <taxon>Viridiplantae</taxon>
        <taxon>Streptophyta</taxon>
        <taxon>Embryophyta</taxon>
        <taxon>Tracheophyta</taxon>
        <taxon>Spermatophyta</taxon>
        <taxon>Magnoliopsida</taxon>
        <taxon>eudicotyledons</taxon>
        <taxon>Gunneridae</taxon>
        <taxon>Pentapetalae</taxon>
        <taxon>rosids</taxon>
        <taxon>malvids</taxon>
        <taxon>Sapindales</taxon>
        <taxon>Sapindaceae</taxon>
        <taxon>Hippocastanoideae</taxon>
        <taxon>Acereae</taxon>
        <taxon>Dipteronia</taxon>
    </lineage>
</organism>
<keyword evidence="3" id="KW-0090">Biological rhythms</keyword>
<dbReference type="GO" id="GO:0009649">
    <property type="term" value="P:entrainment of circadian clock"/>
    <property type="evidence" value="ECO:0007669"/>
    <property type="project" value="TreeGrafter"/>
</dbReference>
<name>A0AAD9ZVS2_9ROSI</name>
<dbReference type="PANTHER" id="PTHR33469">
    <property type="entry name" value="PROTEIN ELF4-LIKE 4"/>
    <property type="match status" value="1"/>
</dbReference>
<comment type="subcellular location">
    <subcellularLocation>
        <location evidence="1">Nucleus</location>
    </subcellularLocation>
</comment>
<evidence type="ECO:0000256" key="2">
    <source>
        <dbReference type="ARBA" id="ARBA00009514"/>
    </source>
</evidence>
<dbReference type="GO" id="GO:0042753">
    <property type="term" value="P:positive regulation of circadian rhythm"/>
    <property type="evidence" value="ECO:0007669"/>
    <property type="project" value="InterPro"/>
</dbReference>
<reference evidence="7" key="1">
    <citation type="journal article" date="2023" name="Plant J.">
        <title>Genome sequences and population genomics provide insights into the demographic history, inbreeding, and mutation load of two 'living fossil' tree species of Dipteronia.</title>
        <authorList>
            <person name="Feng Y."/>
            <person name="Comes H.P."/>
            <person name="Chen J."/>
            <person name="Zhu S."/>
            <person name="Lu R."/>
            <person name="Zhang X."/>
            <person name="Li P."/>
            <person name="Qiu J."/>
            <person name="Olsen K.M."/>
            <person name="Qiu Y."/>
        </authorList>
    </citation>
    <scope>NUCLEOTIDE SEQUENCE</scope>
    <source>
        <strain evidence="7">NBL</strain>
    </source>
</reference>
<evidence type="ECO:0000313" key="7">
    <source>
        <dbReference type="EMBL" id="KAK3193791.1"/>
    </source>
</evidence>
<keyword evidence="4" id="KW-0539">Nucleus</keyword>
<dbReference type="InterPro" id="IPR040462">
    <property type="entry name" value="EARLY_FLOWERING_4"/>
</dbReference>
<feature type="compositionally biased region" description="Polar residues" evidence="5">
    <location>
        <begin position="49"/>
        <end position="59"/>
    </location>
</feature>
<proteinExistence type="inferred from homology"/>
<comment type="caution">
    <text evidence="7">The sequence shown here is derived from an EMBL/GenBank/DDBJ whole genome shotgun (WGS) entry which is preliminary data.</text>
</comment>
<dbReference type="Proteomes" id="UP001281410">
    <property type="component" value="Unassembled WGS sequence"/>
</dbReference>
<dbReference type="AlphaFoldDB" id="A0AAD9ZVS2"/>
<dbReference type="InterPro" id="IPR009741">
    <property type="entry name" value="EARLY_FLOWERING_4_dom"/>
</dbReference>
<keyword evidence="8" id="KW-1185">Reference proteome</keyword>
<gene>
    <name evidence="7" type="ORF">Dsin_025101</name>
</gene>